<dbReference type="Pfam" id="PF03126">
    <property type="entry name" value="Plus-3"/>
    <property type="match status" value="1"/>
</dbReference>
<feature type="compositionally biased region" description="Basic residues" evidence="6">
    <location>
        <begin position="124"/>
        <end position="137"/>
    </location>
</feature>
<dbReference type="SUPFAM" id="SSF159042">
    <property type="entry name" value="Plus3-like"/>
    <property type="match status" value="1"/>
</dbReference>
<keyword evidence="9" id="KW-1185">Reference proteome</keyword>
<feature type="region of interest" description="Disordered" evidence="6">
    <location>
        <begin position="81"/>
        <end position="173"/>
    </location>
</feature>
<dbReference type="GO" id="GO:0003677">
    <property type="term" value="F:DNA binding"/>
    <property type="evidence" value="ECO:0007669"/>
    <property type="project" value="InterPro"/>
</dbReference>
<keyword evidence="3" id="KW-0804">Transcription</keyword>
<feature type="compositionally biased region" description="Low complexity" evidence="6">
    <location>
        <begin position="289"/>
        <end position="298"/>
    </location>
</feature>
<evidence type="ECO:0000256" key="2">
    <source>
        <dbReference type="ARBA" id="ARBA00023015"/>
    </source>
</evidence>
<comment type="caution">
    <text evidence="8">The sequence shown here is derived from an EMBL/GenBank/DDBJ whole genome shotgun (WGS) entry which is preliminary data.</text>
</comment>
<dbReference type="Gene3D" id="3.90.70.200">
    <property type="entry name" value="Plus-3 domain"/>
    <property type="match status" value="1"/>
</dbReference>
<name>A0AAD3RWS3_NEPGR</name>
<dbReference type="GO" id="GO:0016593">
    <property type="term" value="C:Cdc73/Paf1 complex"/>
    <property type="evidence" value="ECO:0007669"/>
    <property type="project" value="TreeGrafter"/>
</dbReference>
<feature type="compositionally biased region" description="Polar residues" evidence="6">
    <location>
        <begin position="264"/>
        <end position="282"/>
    </location>
</feature>
<feature type="compositionally biased region" description="Basic and acidic residues" evidence="6">
    <location>
        <begin position="108"/>
        <end position="122"/>
    </location>
</feature>
<dbReference type="PANTHER" id="PTHR13115:SF8">
    <property type="entry name" value="RNA POLYMERASE-ASSOCIATED PROTEIN RTF1 HOMOLOG"/>
    <property type="match status" value="1"/>
</dbReference>
<dbReference type="PANTHER" id="PTHR13115">
    <property type="entry name" value="RNA POLYMERASE-ASSOCIATED PROTEIN RTF1 HOMOLOG"/>
    <property type="match status" value="1"/>
</dbReference>
<evidence type="ECO:0000256" key="3">
    <source>
        <dbReference type="ARBA" id="ARBA00023163"/>
    </source>
</evidence>
<feature type="domain" description="Plus3" evidence="7">
    <location>
        <begin position="328"/>
        <end position="463"/>
    </location>
</feature>
<dbReference type="FunFam" id="3.90.70.200:FF:000003">
    <property type="entry name" value="RNA polymerase-associated protein RTF1"/>
    <property type="match status" value="1"/>
</dbReference>
<evidence type="ECO:0000256" key="4">
    <source>
        <dbReference type="ARBA" id="ARBA00023242"/>
    </source>
</evidence>
<dbReference type="EMBL" id="BSYO01000001">
    <property type="protein sequence ID" value="GMG98532.1"/>
    <property type="molecule type" value="Genomic_DNA"/>
</dbReference>
<feature type="coiled-coil region" evidence="5">
    <location>
        <begin position="492"/>
        <end position="524"/>
    </location>
</feature>
<feature type="compositionally biased region" description="Basic and acidic residues" evidence="6">
    <location>
        <begin position="312"/>
        <end position="326"/>
    </location>
</feature>
<keyword evidence="5" id="KW-0175">Coiled coil</keyword>
<dbReference type="SMART" id="SM00719">
    <property type="entry name" value="Plus3"/>
    <property type="match status" value="1"/>
</dbReference>
<evidence type="ECO:0000256" key="5">
    <source>
        <dbReference type="SAM" id="Coils"/>
    </source>
</evidence>
<evidence type="ECO:0000256" key="6">
    <source>
        <dbReference type="SAM" id="MobiDB-lite"/>
    </source>
</evidence>
<dbReference type="AlphaFoldDB" id="A0AAD3RWS3"/>
<keyword evidence="2" id="KW-0805">Transcription regulation</keyword>
<feature type="region of interest" description="Disordered" evidence="6">
    <location>
        <begin position="195"/>
        <end position="328"/>
    </location>
</feature>
<gene>
    <name evidence="8" type="ORF">Nepgr_000372</name>
</gene>
<reference evidence="8" key="1">
    <citation type="submission" date="2023-05" db="EMBL/GenBank/DDBJ databases">
        <title>Nepenthes gracilis genome sequencing.</title>
        <authorList>
            <person name="Fukushima K."/>
        </authorList>
    </citation>
    <scope>NUCLEOTIDE SEQUENCE</scope>
    <source>
        <strain evidence="8">SING2019-196</strain>
    </source>
</reference>
<protein>
    <recommendedName>
        <fullName evidence="7">Plus3 domain-containing protein</fullName>
    </recommendedName>
</protein>
<keyword evidence="4" id="KW-0539">Nucleus</keyword>
<feature type="compositionally biased region" description="Basic and acidic residues" evidence="6">
    <location>
        <begin position="210"/>
        <end position="222"/>
    </location>
</feature>
<dbReference type="Proteomes" id="UP001279734">
    <property type="component" value="Unassembled WGS sequence"/>
</dbReference>
<accession>A0AAD3RWS3</accession>
<comment type="subcellular location">
    <subcellularLocation>
        <location evidence="1">Nucleus</location>
    </subcellularLocation>
</comment>
<dbReference type="InterPro" id="IPR004343">
    <property type="entry name" value="Plus-3_dom"/>
</dbReference>
<evidence type="ECO:0000313" key="9">
    <source>
        <dbReference type="Proteomes" id="UP001279734"/>
    </source>
</evidence>
<organism evidence="8 9">
    <name type="scientific">Nepenthes gracilis</name>
    <name type="common">Slender pitcher plant</name>
    <dbReference type="NCBI Taxonomy" id="150966"/>
    <lineage>
        <taxon>Eukaryota</taxon>
        <taxon>Viridiplantae</taxon>
        <taxon>Streptophyta</taxon>
        <taxon>Embryophyta</taxon>
        <taxon>Tracheophyta</taxon>
        <taxon>Spermatophyta</taxon>
        <taxon>Magnoliopsida</taxon>
        <taxon>eudicotyledons</taxon>
        <taxon>Gunneridae</taxon>
        <taxon>Pentapetalae</taxon>
        <taxon>Caryophyllales</taxon>
        <taxon>Nepenthaceae</taxon>
        <taxon>Nepenthes</taxon>
    </lineage>
</organism>
<sequence length="727" mass="81012">MIIFLTRGKKRREQKPMIEQNKSRRPWAGRADSCSVSLLARPLPAPFVSVVPESWYITKLAALEINMADLENLLLEAAGRTSGSGRNKHLHRSSRCWHPDSYPGGVSDSKDNDSEDCHDYTGRKASRSHVPLKKRSKTRESQDDEDEDQDGLDHQIDSSDDSDVGSDLYRDEDDRQQLARLTELERELILSDRASKKDDKKLQKQMKSRWTRERKSQPEKETSTPVSSRGLRTSARFADKTPAKADALNVLRARRKRDPDAEQRLSNTSTGIRGSHTYSPISQKRFAASSPIGSSESGSEIRSDDGGSTGDGRMDYSDEERSKPEAEIPTFEDIKGITIRRSKLGKWFMEPFFDDLIAGCFVRVGIGVQSGQNIYRLCIVQNVELMDPSRQYELEKKVTSKYLNCVWGSANSAAQWQMARISDSIPSKEEFNQWVEEVDRSGGRMPSREEVLEKKGAIEKINNFVYSAAMVKQMLQEKKSVSTRPLNIAAEKEKLRREMEVARYKNDEAEAERITAKLLELKAVQQPQEKDEKALRLAEMNRKNRAENFRTASVSKQVSTRLKAGDAGYDPFSRRWTMSRNYYATKMEGVGDAAASAVEAAGSGDATKSASADSNNGTKNSAEAGMATTEAALEAAAGAGKLVDTSAPVDQGTVSNILHNFDLPISLARLQKFGGPLGAAAAFLARKQRVEATVGFQVPEDDGKRHLLTLTLQVHASFISLVYQQFF</sequence>
<proteinExistence type="predicted"/>
<evidence type="ECO:0000313" key="8">
    <source>
        <dbReference type="EMBL" id="GMG98532.1"/>
    </source>
</evidence>
<dbReference type="InterPro" id="IPR036128">
    <property type="entry name" value="Plus3-like_sf"/>
</dbReference>
<feature type="compositionally biased region" description="Basic residues" evidence="6">
    <location>
        <begin position="86"/>
        <end position="95"/>
    </location>
</feature>
<dbReference type="PROSITE" id="PS51360">
    <property type="entry name" value="PLUS3"/>
    <property type="match status" value="1"/>
</dbReference>
<dbReference type="GO" id="GO:1990269">
    <property type="term" value="F:RNA polymerase II C-terminal domain phosphoserine binding"/>
    <property type="evidence" value="ECO:0007669"/>
    <property type="project" value="TreeGrafter"/>
</dbReference>
<evidence type="ECO:0000259" key="7">
    <source>
        <dbReference type="PROSITE" id="PS51360"/>
    </source>
</evidence>
<evidence type="ECO:0000256" key="1">
    <source>
        <dbReference type="ARBA" id="ARBA00004123"/>
    </source>
</evidence>